<evidence type="ECO:0000313" key="2">
    <source>
        <dbReference type="Proteomes" id="UP000789920"/>
    </source>
</evidence>
<protein>
    <submittedName>
        <fullName evidence="1">19162_t:CDS:1</fullName>
    </submittedName>
</protein>
<proteinExistence type="predicted"/>
<keyword evidence="2" id="KW-1185">Reference proteome</keyword>
<gene>
    <name evidence="1" type="ORF">RPERSI_LOCUS31022</name>
</gene>
<organism evidence="1 2">
    <name type="scientific">Racocetra persica</name>
    <dbReference type="NCBI Taxonomy" id="160502"/>
    <lineage>
        <taxon>Eukaryota</taxon>
        <taxon>Fungi</taxon>
        <taxon>Fungi incertae sedis</taxon>
        <taxon>Mucoromycota</taxon>
        <taxon>Glomeromycotina</taxon>
        <taxon>Glomeromycetes</taxon>
        <taxon>Diversisporales</taxon>
        <taxon>Gigasporaceae</taxon>
        <taxon>Racocetra</taxon>
    </lineage>
</organism>
<name>A0ACA9SKL2_9GLOM</name>
<sequence length="94" mass="10588">LSPGISIGHFKGSQNACMLVQINRNLEVSIFLQQNTFCAFLFSSSKCCAKVSRYSFLNTNKNGRLLDYALCRIDNNHRLLENPNKLFGTEINVS</sequence>
<dbReference type="Proteomes" id="UP000789920">
    <property type="component" value="Unassembled WGS sequence"/>
</dbReference>
<reference evidence="1" key="1">
    <citation type="submission" date="2021-06" db="EMBL/GenBank/DDBJ databases">
        <authorList>
            <person name="Kallberg Y."/>
            <person name="Tangrot J."/>
            <person name="Rosling A."/>
        </authorList>
    </citation>
    <scope>NUCLEOTIDE SEQUENCE</scope>
    <source>
        <strain evidence="1">MA461A</strain>
    </source>
</reference>
<evidence type="ECO:0000313" key="1">
    <source>
        <dbReference type="EMBL" id="CAG8839372.1"/>
    </source>
</evidence>
<feature type="non-terminal residue" evidence="1">
    <location>
        <position position="1"/>
    </location>
</feature>
<accession>A0ACA9SKL2</accession>
<feature type="non-terminal residue" evidence="1">
    <location>
        <position position="94"/>
    </location>
</feature>
<comment type="caution">
    <text evidence="1">The sequence shown here is derived from an EMBL/GenBank/DDBJ whole genome shotgun (WGS) entry which is preliminary data.</text>
</comment>
<dbReference type="EMBL" id="CAJVQC010123392">
    <property type="protein sequence ID" value="CAG8839372.1"/>
    <property type="molecule type" value="Genomic_DNA"/>
</dbReference>